<dbReference type="PANTHER" id="PTHR13061:SF29">
    <property type="entry name" value="GAMMA CARBONIC ANHYDRASE-LIKE 1, MITOCHONDRIAL-RELATED"/>
    <property type="match status" value="1"/>
</dbReference>
<protein>
    <submittedName>
        <fullName evidence="1">Carbonic anhydrase</fullName>
    </submittedName>
</protein>
<dbReference type="CDD" id="cd04645">
    <property type="entry name" value="LbH_gamma_CA_like"/>
    <property type="match status" value="1"/>
</dbReference>
<dbReference type="Pfam" id="PF00132">
    <property type="entry name" value="Hexapep"/>
    <property type="match status" value="1"/>
</dbReference>
<dbReference type="SUPFAM" id="SSF51161">
    <property type="entry name" value="Trimeric LpxA-like enzymes"/>
    <property type="match status" value="1"/>
</dbReference>
<dbReference type="Gene3D" id="2.160.10.10">
    <property type="entry name" value="Hexapeptide repeat proteins"/>
    <property type="match status" value="1"/>
</dbReference>
<dbReference type="EMBL" id="CP000159">
    <property type="protein sequence ID" value="ABC44856.1"/>
    <property type="molecule type" value="Genomic_DNA"/>
</dbReference>
<accession>Q2S214</accession>
<dbReference type="InterPro" id="IPR011004">
    <property type="entry name" value="Trimer_LpxA-like_sf"/>
</dbReference>
<dbReference type="KEGG" id="sru:SRU_1647"/>
<sequence>MYESGDDAAINERPWKGAEYIEMGRQNVSPNILLSRTMIKPFLGVEPTHDDTNYIAETAALVGDVILGRDASIWHHCTLRGDVNWIRVGPETNVQDHTVVHVTHGTAPADIGARVTIGHGAIVHGCTVEDEVLVGMGATILDHAVIGRHSIVGAQALVTKGTRVPPRSLVLGQPAEVVRTVTDEEVAGIRDGADNYLRYADVHAGTERPAENPWYDPV</sequence>
<dbReference type="InterPro" id="IPR047324">
    <property type="entry name" value="LbH_gamma_CA-like"/>
</dbReference>
<dbReference type="OrthoDB" id="9803036at2"/>
<keyword evidence="2" id="KW-1185">Reference proteome</keyword>
<dbReference type="Proteomes" id="UP000008674">
    <property type="component" value="Chromosome"/>
</dbReference>
<evidence type="ECO:0000313" key="2">
    <source>
        <dbReference type="Proteomes" id="UP000008674"/>
    </source>
</evidence>
<dbReference type="EnsemblBacteria" id="ABC44856">
    <property type="protein sequence ID" value="ABC44856"/>
    <property type="gene ID" value="SRU_1647"/>
</dbReference>
<evidence type="ECO:0000313" key="1">
    <source>
        <dbReference type="EMBL" id="ABC44856.1"/>
    </source>
</evidence>
<dbReference type="PANTHER" id="PTHR13061">
    <property type="entry name" value="DYNACTIN SUBUNIT P25"/>
    <property type="match status" value="1"/>
</dbReference>
<name>Q2S214_SALRD</name>
<dbReference type="HOGENOM" id="CLU_064827_7_1_10"/>
<organism evidence="1 2">
    <name type="scientific">Salinibacter ruber (strain DSM 13855 / M31)</name>
    <dbReference type="NCBI Taxonomy" id="309807"/>
    <lineage>
        <taxon>Bacteria</taxon>
        <taxon>Pseudomonadati</taxon>
        <taxon>Rhodothermota</taxon>
        <taxon>Rhodothermia</taxon>
        <taxon>Rhodothermales</taxon>
        <taxon>Salinibacteraceae</taxon>
        <taxon>Salinibacter</taxon>
    </lineage>
</organism>
<dbReference type="eggNOG" id="COG0663">
    <property type="taxonomic scope" value="Bacteria"/>
</dbReference>
<gene>
    <name evidence="1" type="primary">paaY</name>
    <name evidence="1" type="ordered locus">SRU_1647</name>
</gene>
<dbReference type="InterPro" id="IPR050484">
    <property type="entry name" value="Transf_Hexapept/Carb_Anhydrase"/>
</dbReference>
<dbReference type="AlphaFoldDB" id="Q2S214"/>
<reference evidence="1 2" key="1">
    <citation type="journal article" date="2005" name="Proc. Natl. Acad. Sci. U.S.A.">
        <title>The genome of Salinibacter ruber: convergence and gene exchange among hyperhalophilic bacteria and archaea.</title>
        <authorList>
            <person name="Mongodin E.F."/>
            <person name="Nelson K.E."/>
            <person name="Daugherty S."/>
            <person name="Deboy R.T."/>
            <person name="Wister J."/>
            <person name="Khouri H."/>
            <person name="Weidman J."/>
            <person name="Walsh D.A."/>
            <person name="Papke R.T."/>
            <person name="Sanchez Perez G."/>
            <person name="Sharma A.K."/>
            <person name="Nesbo C.L."/>
            <person name="MacLeod D."/>
            <person name="Bapteste E."/>
            <person name="Doolittle W.F."/>
            <person name="Charlebois R.L."/>
            <person name="Legault B."/>
            <person name="Rodriguez-Valera F."/>
        </authorList>
    </citation>
    <scope>NUCLEOTIDE SEQUENCE [LARGE SCALE GENOMIC DNA]</scope>
    <source>
        <strain evidence="2">DSM 13855 / CECT 5946 / M31</strain>
    </source>
</reference>
<proteinExistence type="predicted"/>
<dbReference type="InterPro" id="IPR001451">
    <property type="entry name" value="Hexapep"/>
</dbReference>
<dbReference type="STRING" id="309807.SRU_1647"/>